<comment type="catalytic activity">
    <reaction evidence="1">
        <text>adenylyl-molybdopterin + molybdate = Mo-molybdopterin + AMP + H(+)</text>
        <dbReference type="Rhea" id="RHEA:35047"/>
        <dbReference type="ChEBI" id="CHEBI:15378"/>
        <dbReference type="ChEBI" id="CHEBI:36264"/>
        <dbReference type="ChEBI" id="CHEBI:62727"/>
        <dbReference type="ChEBI" id="CHEBI:71302"/>
        <dbReference type="ChEBI" id="CHEBI:456215"/>
    </reaction>
</comment>
<dbReference type="Proteomes" id="UP000657421">
    <property type="component" value="Unassembled WGS sequence"/>
</dbReference>
<dbReference type="PANTHER" id="PTHR10192:SF28">
    <property type="entry name" value="MOLYBDOPTERIN MOLYBDENUMTRANSFERASE"/>
    <property type="match status" value="1"/>
</dbReference>
<proteinExistence type="inferred from homology"/>
<dbReference type="SMART" id="SM00852">
    <property type="entry name" value="MoCF_biosynth"/>
    <property type="match status" value="1"/>
</dbReference>
<comment type="cofactor">
    <cofactor evidence="1">
        <name>Mg(2+)</name>
        <dbReference type="ChEBI" id="CHEBI:18420"/>
    </cofactor>
</comment>
<keyword evidence="1" id="KW-0479">Metal-binding</keyword>
<reference evidence="3 4" key="1">
    <citation type="submission" date="2020-08" db="EMBL/GenBank/DDBJ databases">
        <title>Genome public.</title>
        <authorList>
            <person name="Liu C."/>
            <person name="Sun Q."/>
        </authorList>
    </citation>
    <scope>NUCLEOTIDE SEQUENCE [LARGE SCALE GENOMIC DNA]</scope>
    <source>
        <strain evidence="3 4">NSJ-46</strain>
    </source>
</reference>
<gene>
    <name evidence="3" type="ORF">H8716_10100</name>
</gene>
<evidence type="ECO:0000259" key="2">
    <source>
        <dbReference type="SMART" id="SM00852"/>
    </source>
</evidence>
<dbReference type="Gene3D" id="3.90.105.10">
    <property type="entry name" value="Molybdopterin biosynthesis moea protein, domain 2"/>
    <property type="match status" value="1"/>
</dbReference>
<keyword evidence="1" id="KW-0501">Molybdenum cofactor biosynthesis</keyword>
<dbReference type="SUPFAM" id="SSF53218">
    <property type="entry name" value="Molybdenum cofactor biosynthesis proteins"/>
    <property type="match status" value="1"/>
</dbReference>
<dbReference type="EC" id="2.10.1.1" evidence="1"/>
<dbReference type="InterPro" id="IPR001453">
    <property type="entry name" value="MoaB/Mog_dom"/>
</dbReference>
<evidence type="ECO:0000313" key="4">
    <source>
        <dbReference type="Proteomes" id="UP000657421"/>
    </source>
</evidence>
<dbReference type="CDD" id="cd03522">
    <property type="entry name" value="MoeA_like"/>
    <property type="match status" value="1"/>
</dbReference>
<dbReference type="Pfam" id="PF00994">
    <property type="entry name" value="MoCF_biosynth"/>
    <property type="match status" value="1"/>
</dbReference>
<dbReference type="Gene3D" id="3.40.980.10">
    <property type="entry name" value="MoaB/Mog-like domain"/>
    <property type="match status" value="1"/>
</dbReference>
<comment type="function">
    <text evidence="1">Catalyzes the insertion of molybdate into adenylated molybdopterin with the concomitant release of AMP.</text>
</comment>
<evidence type="ECO:0000256" key="1">
    <source>
        <dbReference type="RuleBase" id="RU365090"/>
    </source>
</evidence>
<organism evidence="3 4">
    <name type="scientific">Jingyaoa shaoxingensis</name>
    <dbReference type="NCBI Taxonomy" id="2763671"/>
    <lineage>
        <taxon>Bacteria</taxon>
        <taxon>Bacillati</taxon>
        <taxon>Bacillota</taxon>
        <taxon>Clostridia</taxon>
        <taxon>Lachnospirales</taxon>
        <taxon>Lachnospiraceae</taxon>
        <taxon>Jingyaoa</taxon>
    </lineage>
</organism>
<protein>
    <recommendedName>
        <fullName evidence="1">Molybdopterin molybdenumtransferase</fullName>
        <ecNumber evidence="1">2.10.1.1</ecNumber>
    </recommendedName>
</protein>
<feature type="domain" description="MoaB/Mog" evidence="2">
    <location>
        <begin position="173"/>
        <end position="306"/>
    </location>
</feature>
<keyword evidence="4" id="KW-1185">Reference proteome</keyword>
<evidence type="ECO:0000313" key="3">
    <source>
        <dbReference type="EMBL" id="MBC8573429.1"/>
    </source>
</evidence>
<dbReference type="RefSeq" id="WP_249308633.1">
    <property type="nucleotide sequence ID" value="NZ_JACRSZ010000009.1"/>
</dbReference>
<comment type="similarity">
    <text evidence="1">Belongs to the MoeA family.</text>
</comment>
<keyword evidence="1" id="KW-0500">Molybdenum</keyword>
<comment type="caution">
    <text evidence="3">The sequence shown here is derived from an EMBL/GenBank/DDBJ whole genome shotgun (WGS) entry which is preliminary data.</text>
</comment>
<dbReference type="PANTHER" id="PTHR10192">
    <property type="entry name" value="MOLYBDOPTERIN BIOSYNTHESIS PROTEIN"/>
    <property type="match status" value="1"/>
</dbReference>
<dbReference type="EMBL" id="JACRSZ010000009">
    <property type="protein sequence ID" value="MBC8573429.1"/>
    <property type="molecule type" value="Genomic_DNA"/>
</dbReference>
<keyword evidence="1" id="KW-0808">Transferase</keyword>
<comment type="pathway">
    <text evidence="1">Cofactor biosynthesis; molybdopterin biosynthesis.</text>
</comment>
<dbReference type="InterPro" id="IPR038987">
    <property type="entry name" value="MoeA-like"/>
</dbReference>
<keyword evidence="1" id="KW-0460">Magnesium</keyword>
<sequence length="341" mass="37398">MKCIKTTDAVGHVLCHDITRIVKDVVKDTAFRKGHIVQEEDIPVLLSLGKDNLYVWEKDENTLHENEAAQILCDVCMNENMHPTAVKEGKIELIADCDGVFQVDVPRLDAINEIDEIMIATRHTNFPVKKDDRLLGTRVIPLVIAKEKMDLVKKTAGDQPLVSLTPYKKRKVGIVTTGNEVFYGRIKDTFTPVVINKLESYGAEIHGHILCNDDMEKITKAILKLKEEGADMIVCTGGMSVDPDDKTPGAIKNTGARIVSYGAPVLPGAMFLLSYLEDGTPVMGLPGCVMYAKATVFDLVLPRIIAGIEVTKKDLAHMGNGGFCLGCKECHYPNCSFGKGV</sequence>
<accession>A0ABR7NAK0</accession>
<name>A0ABR7NAK0_9FIRM</name>
<dbReference type="InterPro" id="IPR036425">
    <property type="entry name" value="MoaB/Mog-like_dom_sf"/>
</dbReference>